<name>A0AAV3PZ85_LITER</name>
<dbReference type="PANTHER" id="PTHR11929">
    <property type="entry name" value="ALPHA- 1,3 -FUCOSYLTRANSFERASE"/>
    <property type="match status" value="1"/>
</dbReference>
<evidence type="ECO:0000256" key="2">
    <source>
        <dbReference type="ARBA" id="ARBA00008919"/>
    </source>
</evidence>
<comment type="pathway">
    <text evidence="1">Protein modification; protein glycosylation.</text>
</comment>
<gene>
    <name evidence="7" type="ORF">LIER_43394</name>
</gene>
<evidence type="ECO:0000256" key="5">
    <source>
        <dbReference type="RuleBase" id="RU003832"/>
    </source>
</evidence>
<dbReference type="InterPro" id="IPR001503">
    <property type="entry name" value="Glyco_trans_10"/>
</dbReference>
<keyword evidence="3 5" id="KW-0328">Glycosyltransferase</keyword>
<comment type="caution">
    <text evidence="7">The sequence shown here is derived from an EMBL/GenBank/DDBJ whole genome shotgun (WGS) entry which is preliminary data.</text>
</comment>
<evidence type="ECO:0000313" key="8">
    <source>
        <dbReference type="Proteomes" id="UP001454036"/>
    </source>
</evidence>
<dbReference type="Pfam" id="PF00852">
    <property type="entry name" value="Glyco_transf_10"/>
    <property type="match status" value="1"/>
</dbReference>
<keyword evidence="5" id="KW-0472">Membrane</keyword>
<dbReference type="EMBL" id="BAABME010034808">
    <property type="protein sequence ID" value="GAA0157132.1"/>
    <property type="molecule type" value="Genomic_DNA"/>
</dbReference>
<evidence type="ECO:0000256" key="4">
    <source>
        <dbReference type="ARBA" id="ARBA00022679"/>
    </source>
</evidence>
<dbReference type="AlphaFoldDB" id="A0AAV3PZ85"/>
<dbReference type="GO" id="GO:0008417">
    <property type="term" value="F:fucosyltransferase activity"/>
    <property type="evidence" value="ECO:0007669"/>
    <property type="project" value="InterPro"/>
</dbReference>
<dbReference type="InterPro" id="IPR038577">
    <property type="entry name" value="GT10-like_C_sf"/>
</dbReference>
<sequence length="208" mass="24099">MNNYLFALYAVDKVETLKRYRFSLALENSNEEDYVTEKFFQSLVAGSIPVVVGAPNIQEFAPAPGSVLHIKQLSDVDKVSETMKYLSQDPRAFNETLRWKYEGPSDSFKGLVDMTAVHSSCRLCIFLATKIREKEEKTPIFNKRPCRCDEGSQTVYHLYVRERRRFEMTSIFLRSHNLTMAALESAVLLNFKYLNHVPIWKDERPESI</sequence>
<keyword evidence="5" id="KW-0333">Golgi apparatus</keyword>
<keyword evidence="8" id="KW-1185">Reference proteome</keyword>
<dbReference type="Gene3D" id="3.40.50.11660">
    <property type="entry name" value="Glycosyl transferase family 10, C-terminal domain"/>
    <property type="match status" value="1"/>
</dbReference>
<dbReference type="Proteomes" id="UP001454036">
    <property type="component" value="Unassembled WGS sequence"/>
</dbReference>
<evidence type="ECO:0000256" key="3">
    <source>
        <dbReference type="ARBA" id="ARBA00022676"/>
    </source>
</evidence>
<dbReference type="PANTHER" id="PTHR11929:SF220">
    <property type="entry name" value="FUCOSYLTRANSFERASE"/>
    <property type="match status" value="1"/>
</dbReference>
<evidence type="ECO:0000256" key="1">
    <source>
        <dbReference type="ARBA" id="ARBA00004922"/>
    </source>
</evidence>
<dbReference type="EC" id="2.4.1.-" evidence="5"/>
<dbReference type="GO" id="GO:0032580">
    <property type="term" value="C:Golgi cisterna membrane"/>
    <property type="evidence" value="ECO:0007669"/>
    <property type="project" value="UniProtKB-SubCell"/>
</dbReference>
<protein>
    <recommendedName>
        <fullName evidence="5">Fucosyltransferase</fullName>
        <ecNumber evidence="5">2.4.1.-</ecNumber>
    </recommendedName>
</protein>
<comment type="subcellular location">
    <subcellularLocation>
        <location evidence="5">Golgi apparatus</location>
        <location evidence="5">Golgi stack membrane</location>
        <topology evidence="5">Single-pass type II membrane protein</topology>
    </subcellularLocation>
</comment>
<dbReference type="InterPro" id="IPR055270">
    <property type="entry name" value="Glyco_tran_10_C"/>
</dbReference>
<feature type="domain" description="Fucosyltransferase C-terminal" evidence="6">
    <location>
        <begin position="14"/>
        <end position="133"/>
    </location>
</feature>
<evidence type="ECO:0000259" key="6">
    <source>
        <dbReference type="Pfam" id="PF00852"/>
    </source>
</evidence>
<comment type="similarity">
    <text evidence="2 5">Belongs to the glycosyltransferase 10 family.</text>
</comment>
<keyword evidence="5" id="KW-0812">Transmembrane</keyword>
<organism evidence="7 8">
    <name type="scientific">Lithospermum erythrorhizon</name>
    <name type="common">Purple gromwell</name>
    <name type="synonym">Lithospermum officinale var. erythrorhizon</name>
    <dbReference type="NCBI Taxonomy" id="34254"/>
    <lineage>
        <taxon>Eukaryota</taxon>
        <taxon>Viridiplantae</taxon>
        <taxon>Streptophyta</taxon>
        <taxon>Embryophyta</taxon>
        <taxon>Tracheophyta</taxon>
        <taxon>Spermatophyta</taxon>
        <taxon>Magnoliopsida</taxon>
        <taxon>eudicotyledons</taxon>
        <taxon>Gunneridae</taxon>
        <taxon>Pentapetalae</taxon>
        <taxon>asterids</taxon>
        <taxon>lamiids</taxon>
        <taxon>Boraginales</taxon>
        <taxon>Boraginaceae</taxon>
        <taxon>Boraginoideae</taxon>
        <taxon>Lithospermeae</taxon>
        <taxon>Lithospermum</taxon>
    </lineage>
</organism>
<reference evidence="7 8" key="1">
    <citation type="submission" date="2024-01" db="EMBL/GenBank/DDBJ databases">
        <title>The complete chloroplast genome sequence of Lithospermum erythrorhizon: insights into the phylogenetic relationship among Boraginaceae species and the maternal lineages of purple gromwells.</title>
        <authorList>
            <person name="Okada T."/>
            <person name="Watanabe K."/>
        </authorList>
    </citation>
    <scope>NUCLEOTIDE SEQUENCE [LARGE SCALE GENOMIC DNA]</scope>
</reference>
<dbReference type="SUPFAM" id="SSF53756">
    <property type="entry name" value="UDP-Glycosyltransferase/glycogen phosphorylase"/>
    <property type="match status" value="1"/>
</dbReference>
<proteinExistence type="inferred from homology"/>
<keyword evidence="4 5" id="KW-0808">Transferase</keyword>
<accession>A0AAV3PZ85</accession>
<evidence type="ECO:0000313" key="7">
    <source>
        <dbReference type="EMBL" id="GAA0157132.1"/>
    </source>
</evidence>